<feature type="domain" description="Tr-type G" evidence="8">
    <location>
        <begin position="6"/>
        <end position="200"/>
    </location>
</feature>
<dbReference type="Pfam" id="PF09173">
    <property type="entry name" value="eIF2_C"/>
    <property type="match status" value="1"/>
</dbReference>
<evidence type="ECO:0000313" key="10">
    <source>
        <dbReference type="EMBL" id="PVU68934.1"/>
    </source>
</evidence>
<dbReference type="InterPro" id="IPR009000">
    <property type="entry name" value="Transl_B-barrel_sf"/>
</dbReference>
<dbReference type="CDD" id="cd03688">
    <property type="entry name" value="eIF2_gamma_II"/>
    <property type="match status" value="1"/>
</dbReference>
<dbReference type="AlphaFoldDB" id="A0A2T9WM84"/>
<evidence type="ECO:0000256" key="4">
    <source>
        <dbReference type="ARBA" id="ARBA00022741"/>
    </source>
</evidence>
<keyword evidence="5" id="KW-0648">Protein biosynthesis</keyword>
<comment type="caution">
    <text evidence="10">The sequence shown here is derived from an EMBL/GenBank/DDBJ whole genome shotgun (WGS) entry which is preliminary data.</text>
</comment>
<dbReference type="SUPFAM" id="SSF52540">
    <property type="entry name" value="P-loop containing nucleoside triphosphate hydrolases"/>
    <property type="match status" value="1"/>
</dbReference>
<gene>
    <name evidence="9" type="ORF">DDW03_000715</name>
    <name evidence="10" type="ORF">DDW03_00185</name>
</gene>
<dbReference type="Pfam" id="PF00009">
    <property type="entry name" value="GTP_EFTU"/>
    <property type="match status" value="1"/>
</dbReference>
<evidence type="ECO:0000313" key="9">
    <source>
        <dbReference type="EMBL" id="MCC5446924.1"/>
    </source>
</evidence>
<name>A0A2T9WM84_NANST</name>
<dbReference type="RefSeq" id="WP_228615153.1">
    <property type="nucleotide sequence ID" value="NZ_QEFP02000004.1"/>
</dbReference>
<dbReference type="Gene3D" id="3.40.50.300">
    <property type="entry name" value="P-loop containing nucleotide triphosphate hydrolases"/>
    <property type="match status" value="1"/>
</dbReference>
<organism evidence="10">
    <name type="scientific">Nanobsidianus stetteri</name>
    <dbReference type="NCBI Taxonomy" id="1294122"/>
    <lineage>
        <taxon>Archaea</taxon>
        <taxon>Nanobdellota</taxon>
        <taxon>Candidatus Nanoarchaeia</taxon>
        <taxon>Nanoarchaeales</taxon>
        <taxon>Nanopusillaceae</taxon>
        <taxon>Candidatus Nanobsidianus</taxon>
    </lineage>
</organism>
<proteinExistence type="inferred from homology"/>
<keyword evidence="6" id="KW-0342">GTP-binding</keyword>
<accession>A0A2T9WM84</accession>
<dbReference type="InterPro" id="IPR050543">
    <property type="entry name" value="eIF2G"/>
</dbReference>
<evidence type="ECO:0000256" key="1">
    <source>
        <dbReference type="ARBA" id="ARBA00005388"/>
    </source>
</evidence>
<dbReference type="Gene3D" id="2.40.30.10">
    <property type="entry name" value="Translation factors"/>
    <property type="match status" value="2"/>
</dbReference>
<dbReference type="NCBIfam" id="TIGR00231">
    <property type="entry name" value="small_GTP"/>
    <property type="match status" value="1"/>
</dbReference>
<comment type="catalytic activity">
    <reaction evidence="7">
        <text>GTP + H2O = GDP + phosphate + H(+)</text>
        <dbReference type="Rhea" id="RHEA:19669"/>
        <dbReference type="ChEBI" id="CHEBI:15377"/>
        <dbReference type="ChEBI" id="CHEBI:15378"/>
        <dbReference type="ChEBI" id="CHEBI:37565"/>
        <dbReference type="ChEBI" id="CHEBI:43474"/>
        <dbReference type="ChEBI" id="CHEBI:58189"/>
        <dbReference type="EC" id="3.6.5.3"/>
    </reaction>
</comment>
<reference evidence="9" key="4">
    <citation type="submission" date="2021-11" db="EMBL/GenBank/DDBJ databases">
        <authorList>
            <person name="Munson-Mcgee J."/>
            <person name="Field E."/>
            <person name="Bateson M."/>
            <person name="Rooney C."/>
            <person name="Stepanauskas R."/>
            <person name="Young M."/>
        </authorList>
    </citation>
    <scope>NUCLEOTIDE SEQUENCE</scope>
    <source>
        <strain evidence="9">SCGC AB-777_F03</strain>
    </source>
</reference>
<sequence length="399" mass="44605">MDDIIYPDLSIIILGHVDHGKTTLAKSLTGQWLSKHSEEIKRGLTIKLGYADFTIYKCEEHGYFTEKICPICNKENKPIRKISIVDAPGHESLLMVMLTGAAIVDAAILVIAANEPVPQPQTLEHLVAFKYLGNKPLIIVQNKIDLVTKEEAMKNYQEILNLLDKLNIDKNKVKIIPISAINNVNINYLLEELVNLPKPEKDENSDPIFLISRSFDVNKPGTDIEKLVGGVLGGSLLKGKLKLNDEIEIRPGLFINNKWIPIKTKIVSLKQGNHDIEEILPRGTAGIGTTLDPSVTKDDTLAGQIAGYTNKLPPQYDEIKVKYDVIKELFNENEKIQKGETVIVGLYNIISDGIVKNIEKGNIITIKLNKPVLGYKDDKVIILRNINKRWKIFAIGKLL</sequence>
<dbReference type="SUPFAM" id="SSF50447">
    <property type="entry name" value="Translation proteins"/>
    <property type="match status" value="1"/>
</dbReference>
<evidence type="ECO:0000256" key="5">
    <source>
        <dbReference type="ARBA" id="ARBA00022917"/>
    </source>
</evidence>
<dbReference type="InterPro" id="IPR044127">
    <property type="entry name" value="eIF2g_dom_2"/>
</dbReference>
<evidence type="ECO:0000256" key="3">
    <source>
        <dbReference type="ARBA" id="ARBA00022540"/>
    </source>
</evidence>
<dbReference type="InterPro" id="IPR015256">
    <property type="entry name" value="eIF2g_C"/>
</dbReference>
<dbReference type="Proteomes" id="UP000245509">
    <property type="component" value="Unassembled WGS sequence"/>
</dbReference>
<dbReference type="EMBL" id="QEFP01000001">
    <property type="protein sequence ID" value="PVU68934.1"/>
    <property type="molecule type" value="Genomic_DNA"/>
</dbReference>
<dbReference type="NCBIfam" id="NF003077">
    <property type="entry name" value="PRK04000.1"/>
    <property type="match status" value="1"/>
</dbReference>
<dbReference type="PANTHER" id="PTHR42854">
    <property type="entry name" value="EUKARYOTIC TRANSLATION INITIATION FACTOR 2 SUBUNIT 3 FAMILY MEMBER"/>
    <property type="match status" value="1"/>
</dbReference>
<keyword evidence="3 10" id="KW-0396">Initiation factor</keyword>
<dbReference type="PRINTS" id="PR00315">
    <property type="entry name" value="ELONGATNFCT"/>
</dbReference>
<dbReference type="InterPro" id="IPR009001">
    <property type="entry name" value="Transl_elong_EF1A/Init_IF2_C"/>
</dbReference>
<dbReference type="InterPro" id="IPR005225">
    <property type="entry name" value="Small_GTP-bd"/>
</dbReference>
<dbReference type="PANTHER" id="PTHR42854:SF3">
    <property type="entry name" value="EUKARYOTIC TRANSLATION INITIATION FACTOR 2 SUBUNIT 3-RELATED"/>
    <property type="match status" value="1"/>
</dbReference>
<evidence type="ECO:0000256" key="6">
    <source>
        <dbReference type="ARBA" id="ARBA00023134"/>
    </source>
</evidence>
<dbReference type="SUPFAM" id="SSF50465">
    <property type="entry name" value="EF-Tu/eEF-1alpha/eIF2-gamma C-terminal domain"/>
    <property type="match status" value="1"/>
</dbReference>
<dbReference type="GO" id="GO:0005829">
    <property type="term" value="C:cytosol"/>
    <property type="evidence" value="ECO:0007669"/>
    <property type="project" value="TreeGrafter"/>
</dbReference>
<protein>
    <recommendedName>
        <fullName evidence="2">protein-synthesizing GTPase</fullName>
        <ecNumber evidence="2">3.6.5.3</ecNumber>
    </recommendedName>
</protein>
<dbReference type="GO" id="GO:0005525">
    <property type="term" value="F:GTP binding"/>
    <property type="evidence" value="ECO:0007669"/>
    <property type="project" value="UniProtKB-KW"/>
</dbReference>
<reference evidence="9" key="3">
    <citation type="submission" date="2017-05" db="EMBL/GenBank/DDBJ databases">
        <authorList>
            <person name="Munson-Mcgee J.H."/>
        </authorList>
    </citation>
    <scope>NUCLEOTIDE SEQUENCE</scope>
    <source>
        <strain evidence="9">SCGC AB-777_F03</strain>
    </source>
</reference>
<dbReference type="PROSITE" id="PS51722">
    <property type="entry name" value="G_TR_2"/>
    <property type="match status" value="1"/>
</dbReference>
<reference evidence="10" key="2">
    <citation type="submission" date="2017-05" db="EMBL/GenBank/DDBJ databases">
        <authorList>
            <person name="Song R."/>
            <person name="Chenine A.L."/>
            <person name="Ruprecht R.M."/>
        </authorList>
    </citation>
    <scope>NUCLEOTIDE SEQUENCE</scope>
    <source>
        <strain evidence="10">SCGC AB-777_F03</strain>
    </source>
</reference>
<dbReference type="EMBL" id="QEFP02000004">
    <property type="protein sequence ID" value="MCC5446924.1"/>
    <property type="molecule type" value="Genomic_DNA"/>
</dbReference>
<dbReference type="InterPro" id="IPR027417">
    <property type="entry name" value="P-loop_NTPase"/>
</dbReference>
<keyword evidence="4" id="KW-0547">Nucleotide-binding</keyword>
<evidence type="ECO:0000256" key="7">
    <source>
        <dbReference type="ARBA" id="ARBA00048107"/>
    </source>
</evidence>
<evidence type="ECO:0000256" key="2">
    <source>
        <dbReference type="ARBA" id="ARBA00011986"/>
    </source>
</evidence>
<dbReference type="GO" id="GO:0003743">
    <property type="term" value="F:translation initiation factor activity"/>
    <property type="evidence" value="ECO:0007669"/>
    <property type="project" value="UniProtKB-KW"/>
</dbReference>
<dbReference type="GO" id="GO:0003924">
    <property type="term" value="F:GTPase activity"/>
    <property type="evidence" value="ECO:0007669"/>
    <property type="project" value="InterPro"/>
</dbReference>
<evidence type="ECO:0000259" key="8">
    <source>
        <dbReference type="PROSITE" id="PS51722"/>
    </source>
</evidence>
<dbReference type="GO" id="GO:0001731">
    <property type="term" value="P:formation of translation preinitiation complex"/>
    <property type="evidence" value="ECO:0007669"/>
    <property type="project" value="TreeGrafter"/>
</dbReference>
<reference evidence="10" key="1">
    <citation type="journal article" date="2015" name="Appl. Environ. Microbiol.">
        <title>Nanoarchaeota, Their Sulfolobales Host, and Nanoarchaeota Virus Distribution across Yellowstone National Park Hot Springs.</title>
        <authorList>
            <person name="Munson-McGee J.H."/>
            <person name="Field E.K."/>
            <person name="Bateson M."/>
            <person name="Rooney C."/>
            <person name="Stepanauskas R."/>
            <person name="Young M.J."/>
        </authorList>
    </citation>
    <scope>NUCLEOTIDE SEQUENCE [LARGE SCALE GENOMIC DNA]</scope>
    <source>
        <strain evidence="10">SCGC AB-777_F03</strain>
    </source>
</reference>
<dbReference type="EC" id="3.6.5.3" evidence="2"/>
<dbReference type="GO" id="GO:0000049">
    <property type="term" value="F:tRNA binding"/>
    <property type="evidence" value="ECO:0007669"/>
    <property type="project" value="InterPro"/>
</dbReference>
<dbReference type="InterPro" id="IPR000795">
    <property type="entry name" value="T_Tr_GTP-bd_dom"/>
</dbReference>
<comment type="similarity">
    <text evidence="1">Belongs to the TRAFAC class translation factor GTPase superfamily. Classic translation factor GTPase family. EIF2G subfamily.</text>
</comment>